<evidence type="ECO:0000256" key="5">
    <source>
        <dbReference type="ARBA" id="ARBA00022946"/>
    </source>
</evidence>
<evidence type="ECO:0000259" key="12">
    <source>
        <dbReference type="Pfam" id="PF07992"/>
    </source>
</evidence>
<feature type="domain" description="External alternative NADH-ubiquinone oxidoreductase-like C-terminal" evidence="13">
    <location>
        <begin position="570"/>
        <end position="634"/>
    </location>
</feature>
<evidence type="ECO:0000256" key="4">
    <source>
        <dbReference type="ARBA" id="ARBA00022827"/>
    </source>
</evidence>
<dbReference type="InterPro" id="IPR036188">
    <property type="entry name" value="FAD/NAD-bd_sf"/>
</dbReference>
<comment type="catalytic activity">
    <reaction evidence="9">
        <text>a ubiquinone + NADH + H(+) = a ubiquinol + NAD(+)</text>
        <dbReference type="Rhea" id="RHEA:23152"/>
        <dbReference type="Rhea" id="RHEA-COMP:9565"/>
        <dbReference type="Rhea" id="RHEA-COMP:9566"/>
        <dbReference type="ChEBI" id="CHEBI:15378"/>
        <dbReference type="ChEBI" id="CHEBI:16389"/>
        <dbReference type="ChEBI" id="CHEBI:17976"/>
        <dbReference type="ChEBI" id="CHEBI:57540"/>
        <dbReference type="ChEBI" id="CHEBI:57945"/>
    </reaction>
</comment>
<dbReference type="Gene3D" id="3.50.50.100">
    <property type="match status" value="1"/>
</dbReference>
<evidence type="ECO:0000313" key="14">
    <source>
        <dbReference type="EMBL" id="GMH66878.1"/>
    </source>
</evidence>
<dbReference type="Pfam" id="PF22366">
    <property type="entry name" value="NDH2_C"/>
    <property type="match status" value="1"/>
</dbReference>
<keyword evidence="7" id="KW-0520">NAD</keyword>
<dbReference type="GO" id="GO:0050136">
    <property type="term" value="F:NADH dehydrogenase (quinone) (non-electrogenic) activity"/>
    <property type="evidence" value="ECO:0007669"/>
    <property type="project" value="UniProtKB-EC"/>
</dbReference>
<keyword evidence="11" id="KW-0732">Signal</keyword>
<protein>
    <recommendedName>
        <fullName evidence="2">NADH:ubiquinone reductase (non-electrogenic)</fullName>
        <ecNumber evidence="2">1.6.5.9</ecNumber>
    </recommendedName>
</protein>
<evidence type="ECO:0000256" key="1">
    <source>
        <dbReference type="ARBA" id="ARBA00005272"/>
    </source>
</evidence>
<dbReference type="PANTHER" id="PTHR43706:SF47">
    <property type="entry name" value="EXTERNAL NADH-UBIQUINONE OXIDOREDUCTASE 1, MITOCHONDRIAL-RELATED"/>
    <property type="match status" value="1"/>
</dbReference>
<dbReference type="SUPFAM" id="SSF51905">
    <property type="entry name" value="FAD/NAD(P)-binding domain"/>
    <property type="match status" value="2"/>
</dbReference>
<dbReference type="EMBL" id="BRXY01000112">
    <property type="protein sequence ID" value="GMH66878.1"/>
    <property type="molecule type" value="Genomic_DNA"/>
</dbReference>
<feature type="chain" id="PRO_5040859121" description="NADH:ubiquinone reductase (non-electrogenic)" evidence="11">
    <location>
        <begin position="32"/>
        <end position="638"/>
    </location>
</feature>
<dbReference type="GO" id="GO:0005739">
    <property type="term" value="C:mitochondrion"/>
    <property type="evidence" value="ECO:0007669"/>
    <property type="project" value="UniProtKB-ARBA"/>
</dbReference>
<gene>
    <name evidence="14" type="ORF">TrST_g7508</name>
</gene>
<proteinExistence type="inferred from homology"/>
<evidence type="ECO:0000256" key="11">
    <source>
        <dbReference type="SAM" id="SignalP"/>
    </source>
</evidence>
<evidence type="ECO:0000256" key="7">
    <source>
        <dbReference type="ARBA" id="ARBA00023027"/>
    </source>
</evidence>
<evidence type="ECO:0000313" key="15">
    <source>
        <dbReference type="Proteomes" id="UP001165085"/>
    </source>
</evidence>
<dbReference type="Proteomes" id="UP001165085">
    <property type="component" value="Unassembled WGS sequence"/>
</dbReference>
<evidence type="ECO:0000256" key="10">
    <source>
        <dbReference type="SAM" id="MobiDB-lite"/>
    </source>
</evidence>
<dbReference type="AlphaFoldDB" id="A0A9W7ACS9"/>
<feature type="region of interest" description="Disordered" evidence="10">
    <location>
        <begin position="148"/>
        <end position="168"/>
    </location>
</feature>
<comment type="similarity">
    <text evidence="1">Belongs to the NADH dehydrogenase family.</text>
</comment>
<feature type="signal peptide" evidence="11">
    <location>
        <begin position="1"/>
        <end position="31"/>
    </location>
</feature>
<feature type="compositionally biased region" description="Acidic residues" evidence="10">
    <location>
        <begin position="88"/>
        <end position="97"/>
    </location>
</feature>
<accession>A0A9W7ACS9</accession>
<keyword evidence="5" id="KW-0809">Transit peptide</keyword>
<dbReference type="InterPro" id="IPR045024">
    <property type="entry name" value="NDH-2"/>
</dbReference>
<comment type="catalytic activity">
    <reaction evidence="8">
        <text>a quinone + NADH + H(+) = a quinol + NAD(+)</text>
        <dbReference type="Rhea" id="RHEA:46160"/>
        <dbReference type="ChEBI" id="CHEBI:15378"/>
        <dbReference type="ChEBI" id="CHEBI:24646"/>
        <dbReference type="ChEBI" id="CHEBI:57540"/>
        <dbReference type="ChEBI" id="CHEBI:57945"/>
        <dbReference type="ChEBI" id="CHEBI:132124"/>
        <dbReference type="EC" id="1.6.5.9"/>
    </reaction>
</comment>
<keyword evidence="6" id="KW-0560">Oxidoreductase</keyword>
<dbReference type="PANTHER" id="PTHR43706">
    <property type="entry name" value="NADH DEHYDROGENASE"/>
    <property type="match status" value="1"/>
</dbReference>
<feature type="region of interest" description="Disordered" evidence="10">
    <location>
        <begin position="84"/>
        <end position="108"/>
    </location>
</feature>
<dbReference type="InterPro" id="IPR023753">
    <property type="entry name" value="FAD/NAD-binding_dom"/>
</dbReference>
<dbReference type="PRINTS" id="PR00368">
    <property type="entry name" value="FADPNR"/>
</dbReference>
<evidence type="ECO:0000256" key="9">
    <source>
        <dbReference type="ARBA" id="ARBA00049010"/>
    </source>
</evidence>
<evidence type="ECO:0000256" key="8">
    <source>
        <dbReference type="ARBA" id="ARBA00047599"/>
    </source>
</evidence>
<evidence type="ECO:0000259" key="13">
    <source>
        <dbReference type="Pfam" id="PF22366"/>
    </source>
</evidence>
<dbReference type="InterPro" id="IPR054585">
    <property type="entry name" value="NDH2-like_C"/>
</dbReference>
<evidence type="ECO:0000256" key="2">
    <source>
        <dbReference type="ARBA" id="ARBA00012637"/>
    </source>
</evidence>
<feature type="compositionally biased region" description="Low complexity" evidence="10">
    <location>
        <begin position="148"/>
        <end position="159"/>
    </location>
</feature>
<keyword evidence="4" id="KW-0274">FAD</keyword>
<reference evidence="15" key="1">
    <citation type="journal article" date="2023" name="Commun. Biol.">
        <title>Genome analysis of Parmales, the sister group of diatoms, reveals the evolutionary specialization of diatoms from phago-mixotrophs to photoautotrophs.</title>
        <authorList>
            <person name="Ban H."/>
            <person name="Sato S."/>
            <person name="Yoshikawa S."/>
            <person name="Yamada K."/>
            <person name="Nakamura Y."/>
            <person name="Ichinomiya M."/>
            <person name="Sato N."/>
            <person name="Blanc-Mathieu R."/>
            <person name="Endo H."/>
            <person name="Kuwata A."/>
            <person name="Ogata H."/>
        </authorList>
    </citation>
    <scope>NUCLEOTIDE SEQUENCE [LARGE SCALE GENOMIC DNA]</scope>
    <source>
        <strain evidence="15">NIES 3701</strain>
    </source>
</reference>
<keyword evidence="3" id="KW-0285">Flavoprotein</keyword>
<evidence type="ECO:0000256" key="3">
    <source>
        <dbReference type="ARBA" id="ARBA00022630"/>
    </source>
</evidence>
<organism evidence="14 15">
    <name type="scientific">Triparma strigata</name>
    <dbReference type="NCBI Taxonomy" id="1606541"/>
    <lineage>
        <taxon>Eukaryota</taxon>
        <taxon>Sar</taxon>
        <taxon>Stramenopiles</taxon>
        <taxon>Ochrophyta</taxon>
        <taxon>Bolidophyceae</taxon>
        <taxon>Parmales</taxon>
        <taxon>Triparmaceae</taxon>
        <taxon>Triparma</taxon>
    </lineage>
</organism>
<keyword evidence="15" id="KW-1185">Reference proteome</keyword>
<dbReference type="EC" id="1.6.5.9" evidence="2"/>
<name>A0A9W7ACS9_9STRA</name>
<evidence type="ECO:0000256" key="6">
    <source>
        <dbReference type="ARBA" id="ARBA00023002"/>
    </source>
</evidence>
<feature type="domain" description="FAD/NAD(P)-binding" evidence="12">
    <location>
        <begin position="174"/>
        <end position="514"/>
    </location>
</feature>
<dbReference type="OrthoDB" id="3244603at2759"/>
<dbReference type="Pfam" id="PF07992">
    <property type="entry name" value="Pyr_redox_2"/>
    <property type="match status" value="1"/>
</dbReference>
<sequence length="638" mass="69218">MMFSSFLVATSSIHACMLLLFLLILVSYTPCESFVQSFIIPHKSCIIKEPIYRPIYRYQTNTHWTLNVGTESSSEKILRETIQKENEGDGQEPDLEPDVVKESKAEQTQPVKTYTVPAHYVKPRPKPRFLLEKAFEIYDDFTYPSSAESLTPSASAPTALTPPPPSTSIKPSPHIVILGTGWGAASFLKTTASTPLNITCISPRNFFLFTPMLAGASVGTVEPRSITEPVRSLNPSSQFLEATSKSVDLKNKIIECESVTCEGNSCEISTFNVSYDVLIISVGASTNTFGIPGVLENCNFLKSIEDARRVRTGIVNCFERASLPGLSVERVKEILTFAVIGAGPTGVEFASELRDFVEEEGPKYYSSVLPYVSIKVIEASSTILAPFDSELQKKAISELTRFSFKGGRAITELMLSSGVKEITPTEIELNDGRKVAYGLSVWAAGNGPMQFTLGVIEGLEEEQKDRQNIARGRLAVDPWLRVVGGDGSVLALGDCACNAEDVLPATAQVAGQQGEWLGKMCRRGYDFCPEGTVVGRDMPPPSSSSGSPTIAEKISSPAPGVACAFQFLNLGILAYTGGGSALAQVQITEDKAVKSSGSLGFGLWRSVYLSKQVSGRNRLLVAVDWFKTKIFGRDITRL</sequence>
<comment type="caution">
    <text evidence="14">The sequence shown here is derived from an EMBL/GenBank/DDBJ whole genome shotgun (WGS) entry which is preliminary data.</text>
</comment>